<sequence>MKKENEDNGTSYTEVLNIKTLTGDIPDMQDMHRELYTSVLYEFTPENRVSVKVPENEVKAIKEFREKCCLLLSDIEKVNSTLAHKLARYHKF</sequence>
<evidence type="ECO:0000313" key="2">
    <source>
        <dbReference type="Proteomes" id="UP000032247"/>
    </source>
</evidence>
<protein>
    <submittedName>
        <fullName evidence="1">Uncharacterized protein</fullName>
    </submittedName>
</protein>
<dbReference type="PATRIC" id="fig|1423.173.peg.4045"/>
<dbReference type="AlphaFoldDB" id="A0A0D1KQT2"/>
<name>A0A0D1KQT2_BACIU</name>
<reference evidence="1 2" key="1">
    <citation type="submission" date="2014-12" db="EMBL/GenBank/DDBJ databases">
        <title>Comparative genome analysis of Bacillus coagulans HM-08, Clostridium butyricum HM-68, Bacillus subtilis HM-66 and Bacillus licheniformis BL-09.</title>
        <authorList>
            <person name="Zhang H."/>
        </authorList>
    </citation>
    <scope>NUCLEOTIDE SEQUENCE [LARGE SCALE GENOMIC DNA]</scope>
    <source>
        <strain evidence="1 2">HM-66</strain>
    </source>
</reference>
<dbReference type="EMBL" id="JXBC01000013">
    <property type="protein sequence ID" value="KIU05506.1"/>
    <property type="molecule type" value="Genomic_DNA"/>
</dbReference>
<gene>
    <name evidence="1" type="ORF">SC09_contig4orf00312</name>
</gene>
<evidence type="ECO:0000313" key="1">
    <source>
        <dbReference type="EMBL" id="KIU05506.1"/>
    </source>
</evidence>
<organism evidence="1 2">
    <name type="scientific">Bacillus subtilis</name>
    <dbReference type="NCBI Taxonomy" id="1423"/>
    <lineage>
        <taxon>Bacteria</taxon>
        <taxon>Bacillati</taxon>
        <taxon>Bacillota</taxon>
        <taxon>Bacilli</taxon>
        <taxon>Bacillales</taxon>
        <taxon>Bacillaceae</taxon>
        <taxon>Bacillus</taxon>
    </lineage>
</organism>
<dbReference type="Proteomes" id="UP000032247">
    <property type="component" value="Unassembled WGS sequence"/>
</dbReference>
<accession>A0A0D1KQT2</accession>
<dbReference type="RefSeq" id="WP_043858644.1">
    <property type="nucleotide sequence ID" value="NZ_FWZZ01000001.1"/>
</dbReference>
<proteinExistence type="predicted"/>
<comment type="caution">
    <text evidence="1">The sequence shown here is derived from an EMBL/GenBank/DDBJ whole genome shotgun (WGS) entry which is preliminary data.</text>
</comment>